<gene>
    <name evidence="2" type="ORF">GOBAR_AA03811</name>
</gene>
<dbReference type="OrthoDB" id="10421527at2759"/>
<dbReference type="AlphaFoldDB" id="A0A2P5YMJ2"/>
<evidence type="ECO:0000256" key="1">
    <source>
        <dbReference type="SAM" id="MobiDB-lite"/>
    </source>
</evidence>
<feature type="region of interest" description="Disordered" evidence="1">
    <location>
        <begin position="1"/>
        <end position="22"/>
    </location>
</feature>
<organism evidence="2 3">
    <name type="scientific">Gossypium barbadense</name>
    <name type="common">Sea Island cotton</name>
    <name type="synonym">Hibiscus barbadensis</name>
    <dbReference type="NCBI Taxonomy" id="3634"/>
    <lineage>
        <taxon>Eukaryota</taxon>
        <taxon>Viridiplantae</taxon>
        <taxon>Streptophyta</taxon>
        <taxon>Embryophyta</taxon>
        <taxon>Tracheophyta</taxon>
        <taxon>Spermatophyta</taxon>
        <taxon>Magnoliopsida</taxon>
        <taxon>eudicotyledons</taxon>
        <taxon>Gunneridae</taxon>
        <taxon>Pentapetalae</taxon>
        <taxon>rosids</taxon>
        <taxon>malvids</taxon>
        <taxon>Malvales</taxon>
        <taxon>Malvaceae</taxon>
        <taxon>Malvoideae</taxon>
        <taxon>Gossypium</taxon>
    </lineage>
</organism>
<name>A0A2P5YMJ2_GOSBA</name>
<protein>
    <submittedName>
        <fullName evidence="2">Uncharacterized protein</fullName>
    </submittedName>
</protein>
<feature type="compositionally biased region" description="Basic and acidic residues" evidence="1">
    <location>
        <begin position="1"/>
        <end position="10"/>
    </location>
</feature>
<dbReference type="EMBL" id="KZ662998">
    <property type="protein sequence ID" value="PPS16806.1"/>
    <property type="molecule type" value="Genomic_DNA"/>
</dbReference>
<proteinExistence type="predicted"/>
<reference evidence="2 3" key="1">
    <citation type="submission" date="2015-01" db="EMBL/GenBank/DDBJ databases">
        <title>Genome of allotetraploid Gossypium barbadense reveals genomic plasticity and fiber elongation in cotton evolution.</title>
        <authorList>
            <person name="Chen X."/>
            <person name="Liu X."/>
            <person name="Zhao B."/>
            <person name="Zheng H."/>
            <person name="Hu Y."/>
            <person name="Lu G."/>
            <person name="Yang C."/>
            <person name="Chen J."/>
            <person name="Shan C."/>
            <person name="Zhang L."/>
            <person name="Zhou Y."/>
            <person name="Wang L."/>
            <person name="Guo W."/>
            <person name="Bai Y."/>
            <person name="Ruan J."/>
            <person name="Shangguan X."/>
            <person name="Mao Y."/>
            <person name="Jiang J."/>
            <person name="Zhu Y."/>
            <person name="Lei J."/>
            <person name="Kang H."/>
            <person name="Chen S."/>
            <person name="He X."/>
            <person name="Wang R."/>
            <person name="Wang Y."/>
            <person name="Chen J."/>
            <person name="Wang L."/>
            <person name="Yu S."/>
            <person name="Wang B."/>
            <person name="Wei J."/>
            <person name="Song S."/>
            <person name="Lu X."/>
            <person name="Gao Z."/>
            <person name="Gu W."/>
            <person name="Deng X."/>
            <person name="Ma D."/>
            <person name="Wang S."/>
            <person name="Liang W."/>
            <person name="Fang L."/>
            <person name="Cai C."/>
            <person name="Zhu X."/>
            <person name="Zhou B."/>
            <person name="Zhang Y."/>
            <person name="Chen Z."/>
            <person name="Xu S."/>
            <person name="Zhu R."/>
            <person name="Wang S."/>
            <person name="Zhang T."/>
            <person name="Zhao G."/>
        </authorList>
    </citation>
    <scope>NUCLEOTIDE SEQUENCE [LARGE SCALE GENOMIC DNA]</scope>
    <source>
        <strain evidence="3">cv. Xinhai21</strain>
        <tissue evidence="2">Leaf</tissue>
    </source>
</reference>
<accession>A0A2P5YMJ2</accession>
<sequence>MDDLNSKATDDQQNTTKTKITNKDTEWLQSTIHLSQMNKEKSITHLRAVDKGDNRRRLTTKLFTRCHTDSLEMLHKLEVLGAAKENLTRGQMAKAERGYLIQGCELTPGVNDKVK</sequence>
<evidence type="ECO:0000313" key="2">
    <source>
        <dbReference type="EMBL" id="PPS16806.1"/>
    </source>
</evidence>
<evidence type="ECO:0000313" key="3">
    <source>
        <dbReference type="Proteomes" id="UP000239757"/>
    </source>
</evidence>
<dbReference type="Proteomes" id="UP000239757">
    <property type="component" value="Unassembled WGS sequence"/>
</dbReference>